<comment type="caution">
    <text evidence="1">The sequence shown here is derived from an EMBL/GenBank/DDBJ whole genome shotgun (WGS) entry which is preliminary data.</text>
</comment>
<sequence>MEHPTHMYLPLNEQPDHFKNFNDWQCEIHKLLIVLLKRMNNTLLAKGTPAWTMAAAHL</sequence>
<organism evidence="1">
    <name type="scientific">Tetraodon nigroviridis</name>
    <name type="common">Spotted green pufferfish</name>
    <name type="synonym">Chelonodon nigroviridis</name>
    <dbReference type="NCBI Taxonomy" id="99883"/>
    <lineage>
        <taxon>Eukaryota</taxon>
        <taxon>Metazoa</taxon>
        <taxon>Chordata</taxon>
        <taxon>Craniata</taxon>
        <taxon>Vertebrata</taxon>
        <taxon>Euteleostomi</taxon>
        <taxon>Actinopterygii</taxon>
        <taxon>Neopterygii</taxon>
        <taxon>Teleostei</taxon>
        <taxon>Neoteleostei</taxon>
        <taxon>Acanthomorphata</taxon>
        <taxon>Eupercaria</taxon>
        <taxon>Tetraodontiformes</taxon>
        <taxon>Tetradontoidea</taxon>
        <taxon>Tetraodontidae</taxon>
        <taxon>Tetraodon</taxon>
    </lineage>
</organism>
<dbReference type="EMBL" id="CAAE01014581">
    <property type="protein sequence ID" value="CAF99731.1"/>
    <property type="molecule type" value="Genomic_DNA"/>
</dbReference>
<reference evidence="1" key="2">
    <citation type="submission" date="2004-02" db="EMBL/GenBank/DDBJ databases">
        <authorList>
            <consortium name="Genoscope"/>
            <consortium name="Whitehead Institute Centre for Genome Research"/>
        </authorList>
    </citation>
    <scope>NUCLEOTIDE SEQUENCE</scope>
</reference>
<name>Q4SI01_TETNG</name>
<protein>
    <submittedName>
        <fullName evidence="1">(spotted green pufferfish) hypothetical protein</fullName>
    </submittedName>
</protein>
<dbReference type="AlphaFoldDB" id="Q4SI01"/>
<accession>Q4SI01</accession>
<proteinExistence type="predicted"/>
<evidence type="ECO:0000313" key="1">
    <source>
        <dbReference type="EMBL" id="CAF99731.1"/>
    </source>
</evidence>
<reference evidence="1" key="1">
    <citation type="journal article" date="2004" name="Nature">
        <title>Genome duplication in the teleost fish Tetraodon nigroviridis reveals the early vertebrate proto-karyotype.</title>
        <authorList>
            <person name="Jaillon O."/>
            <person name="Aury J.-M."/>
            <person name="Brunet F."/>
            <person name="Petit J.-L."/>
            <person name="Stange-Thomann N."/>
            <person name="Mauceli E."/>
            <person name="Bouneau L."/>
            <person name="Fischer C."/>
            <person name="Ozouf-Costaz C."/>
            <person name="Bernot A."/>
            <person name="Nicaud S."/>
            <person name="Jaffe D."/>
            <person name="Fisher S."/>
            <person name="Lutfalla G."/>
            <person name="Dossat C."/>
            <person name="Segurens B."/>
            <person name="Dasilva C."/>
            <person name="Salanoubat M."/>
            <person name="Levy M."/>
            <person name="Boudet N."/>
            <person name="Castellano S."/>
            <person name="Anthouard V."/>
            <person name="Jubin C."/>
            <person name="Castelli V."/>
            <person name="Katinka M."/>
            <person name="Vacherie B."/>
            <person name="Biemont C."/>
            <person name="Skalli Z."/>
            <person name="Cattolico L."/>
            <person name="Poulain J."/>
            <person name="De Berardinis V."/>
            <person name="Cruaud C."/>
            <person name="Duprat S."/>
            <person name="Brottier P."/>
            <person name="Coutanceau J.-P."/>
            <person name="Gouzy J."/>
            <person name="Parra G."/>
            <person name="Lardier G."/>
            <person name="Chapple C."/>
            <person name="McKernan K.J."/>
            <person name="McEwan P."/>
            <person name="Bosak S."/>
            <person name="Kellis M."/>
            <person name="Volff J.-N."/>
            <person name="Guigo R."/>
            <person name="Zody M.C."/>
            <person name="Mesirov J."/>
            <person name="Lindblad-Toh K."/>
            <person name="Birren B."/>
            <person name="Nusbaum C."/>
            <person name="Kahn D."/>
            <person name="Robinson-Rechavi M."/>
            <person name="Laudet V."/>
            <person name="Schachter V."/>
            <person name="Quetier F."/>
            <person name="Saurin W."/>
            <person name="Scarpelli C."/>
            <person name="Wincker P."/>
            <person name="Lander E.S."/>
            <person name="Weissenbach J."/>
            <person name="Roest Crollius H."/>
        </authorList>
    </citation>
    <scope>NUCLEOTIDE SEQUENCE [LARGE SCALE GENOMIC DNA]</scope>
</reference>
<gene>
    <name evidence="1" type="ORF">GSTENG00017910001</name>
</gene>
<dbReference type="KEGG" id="tng:GSTEN00017910G001"/>